<proteinExistence type="predicted"/>
<dbReference type="AlphaFoldDB" id="A0A0A8K642"/>
<evidence type="ECO:0000313" key="2">
    <source>
        <dbReference type="EMBL" id="BAQ18012.1"/>
    </source>
</evidence>
<dbReference type="STRING" id="1384459.GL4_2578"/>
<dbReference type="Proteomes" id="UP000031643">
    <property type="component" value="Chromosome"/>
</dbReference>
<protein>
    <submittedName>
        <fullName evidence="2">Uncharacterized protein</fullName>
    </submittedName>
</protein>
<sequence length="203" mass="23004">MTQPDTDGRGETARAERGEARAPSVRDDRVNATIDWEAVHYDYLHSGMSEARIAWKHGTSEETIRRRKHAGGWERVAPLVRLPTRRPPPPSEGRPPTPTERRRRRIVKRLYNLLDAKMSEIETRMAENEGRPQSAAEAERDARNLNSLARLYAKLVEMDEAKAAHDKAARGGKDRKKTQDGADADRLRRDLAGRLARLQPGDD</sequence>
<keyword evidence="3" id="KW-1185">Reference proteome</keyword>
<accession>A0A0A8K642</accession>
<gene>
    <name evidence="2" type="ORF">GL4_2578</name>
</gene>
<feature type="compositionally biased region" description="Pro residues" evidence="1">
    <location>
        <begin position="85"/>
        <end position="98"/>
    </location>
</feature>
<dbReference type="OrthoDB" id="8641910at2"/>
<feature type="region of interest" description="Disordered" evidence="1">
    <location>
        <begin position="60"/>
        <end position="105"/>
    </location>
</feature>
<feature type="region of interest" description="Disordered" evidence="1">
    <location>
        <begin position="162"/>
        <end position="187"/>
    </location>
</feature>
<evidence type="ECO:0000313" key="3">
    <source>
        <dbReference type="Proteomes" id="UP000031643"/>
    </source>
</evidence>
<dbReference type="EMBL" id="AP014648">
    <property type="protein sequence ID" value="BAQ18012.1"/>
    <property type="molecule type" value="Genomic_DNA"/>
</dbReference>
<evidence type="ECO:0000256" key="1">
    <source>
        <dbReference type="SAM" id="MobiDB-lite"/>
    </source>
</evidence>
<feature type="region of interest" description="Disordered" evidence="1">
    <location>
        <begin position="1"/>
        <end position="28"/>
    </location>
</feature>
<organism evidence="2 3">
    <name type="scientific">Methyloceanibacter caenitepidi</name>
    <dbReference type="NCBI Taxonomy" id="1384459"/>
    <lineage>
        <taxon>Bacteria</taxon>
        <taxon>Pseudomonadati</taxon>
        <taxon>Pseudomonadota</taxon>
        <taxon>Alphaproteobacteria</taxon>
        <taxon>Hyphomicrobiales</taxon>
        <taxon>Hyphomicrobiaceae</taxon>
        <taxon>Methyloceanibacter</taxon>
    </lineage>
</organism>
<dbReference type="RefSeq" id="WP_045368039.1">
    <property type="nucleotide sequence ID" value="NZ_AP014648.1"/>
</dbReference>
<dbReference type="KEGG" id="mcg:GL4_2578"/>
<reference evidence="2 3" key="1">
    <citation type="submission" date="2014-09" db="EMBL/GenBank/DDBJ databases">
        <title>Genome sequencing of Methyloceanibacter caenitepidi Gela4.</title>
        <authorList>
            <person name="Takeuchi M."/>
            <person name="Susumu S."/>
            <person name="Kamagata Y."/>
            <person name="Oshima K."/>
            <person name="Hattori M."/>
            <person name="Iwasaki W."/>
        </authorList>
    </citation>
    <scope>NUCLEOTIDE SEQUENCE [LARGE SCALE GENOMIC DNA]</scope>
    <source>
        <strain evidence="2 3">Gela4</strain>
    </source>
</reference>
<dbReference type="HOGENOM" id="CLU_1347599_0_0_5"/>
<name>A0A0A8K642_9HYPH</name>